<accession>A0A0K0FQW9</accession>
<feature type="chain" id="PRO_5005330306" evidence="1">
    <location>
        <begin position="26"/>
        <end position="137"/>
    </location>
</feature>
<reference evidence="3" key="2">
    <citation type="submission" date="2015-08" db="UniProtKB">
        <authorList>
            <consortium name="WormBaseParasite"/>
        </authorList>
    </citation>
    <scope>IDENTIFICATION</scope>
</reference>
<evidence type="ECO:0000256" key="1">
    <source>
        <dbReference type="SAM" id="SignalP"/>
    </source>
</evidence>
<dbReference type="AlphaFoldDB" id="A0A0K0FQW9"/>
<protein>
    <submittedName>
        <fullName evidence="3">Transmembrane protein</fullName>
    </submittedName>
</protein>
<dbReference type="WBParaSite" id="SVE_1218200.1">
    <property type="protein sequence ID" value="SVE_1218200.1"/>
    <property type="gene ID" value="SVE_1218200"/>
</dbReference>
<sequence>MNYFWIANFITFFLTVFICLQNTYAEIVAVIKGRYDCTYSCNETIKYTVKICKNNCNKIQKRVGKKTTTSNDNSIYLLYLSFSIINGNSISLQQQCIVPEDNCLNKRGSFRNKNGLGHYSEFNLSLPQMNVKKLLLK</sequence>
<keyword evidence="1" id="KW-0732">Signal</keyword>
<dbReference type="Proteomes" id="UP000035680">
    <property type="component" value="Unassembled WGS sequence"/>
</dbReference>
<evidence type="ECO:0000313" key="2">
    <source>
        <dbReference type="Proteomes" id="UP000035680"/>
    </source>
</evidence>
<name>A0A0K0FQW9_STRVS</name>
<reference evidence="2" key="1">
    <citation type="submission" date="2014-07" db="EMBL/GenBank/DDBJ databases">
        <authorList>
            <person name="Martin A.A"/>
            <person name="De Silva N."/>
        </authorList>
    </citation>
    <scope>NUCLEOTIDE SEQUENCE</scope>
</reference>
<evidence type="ECO:0000313" key="3">
    <source>
        <dbReference type="WBParaSite" id="SVE_1218200.1"/>
    </source>
</evidence>
<keyword evidence="2" id="KW-1185">Reference proteome</keyword>
<feature type="signal peptide" evidence="1">
    <location>
        <begin position="1"/>
        <end position="25"/>
    </location>
</feature>
<proteinExistence type="predicted"/>
<organism evidence="2 3">
    <name type="scientific">Strongyloides venezuelensis</name>
    <name type="common">Threadworm</name>
    <dbReference type="NCBI Taxonomy" id="75913"/>
    <lineage>
        <taxon>Eukaryota</taxon>
        <taxon>Metazoa</taxon>
        <taxon>Ecdysozoa</taxon>
        <taxon>Nematoda</taxon>
        <taxon>Chromadorea</taxon>
        <taxon>Rhabditida</taxon>
        <taxon>Tylenchina</taxon>
        <taxon>Panagrolaimomorpha</taxon>
        <taxon>Strongyloidoidea</taxon>
        <taxon>Strongyloididae</taxon>
        <taxon>Strongyloides</taxon>
    </lineage>
</organism>